<dbReference type="Proteomes" id="UP001606099">
    <property type="component" value="Unassembled WGS sequence"/>
</dbReference>
<evidence type="ECO:0000256" key="1">
    <source>
        <dbReference type="SAM" id="Phobius"/>
    </source>
</evidence>
<proteinExistence type="predicted"/>
<evidence type="ECO:0000313" key="3">
    <source>
        <dbReference type="Proteomes" id="UP001606099"/>
    </source>
</evidence>
<keyword evidence="3" id="KW-1185">Reference proteome</keyword>
<dbReference type="RefSeq" id="WP_394461709.1">
    <property type="nucleotide sequence ID" value="NZ_JBIGHZ010000004.1"/>
</dbReference>
<sequence>MTTDVWVVACKQPPNLTGATLLAQCPVAQRISVQTTAQFFEQKASAPEMGELDPAMVGSAFSVAFAVVVLFYLVARGAGSVLSLIRRG</sequence>
<organism evidence="2 3">
    <name type="scientific">Roseateles rivi</name>
    <dbReference type="NCBI Taxonomy" id="3299028"/>
    <lineage>
        <taxon>Bacteria</taxon>
        <taxon>Pseudomonadati</taxon>
        <taxon>Pseudomonadota</taxon>
        <taxon>Betaproteobacteria</taxon>
        <taxon>Burkholderiales</taxon>
        <taxon>Sphaerotilaceae</taxon>
        <taxon>Roseateles</taxon>
    </lineage>
</organism>
<reference evidence="2 3" key="1">
    <citation type="submission" date="2024-08" db="EMBL/GenBank/DDBJ databases">
        <authorList>
            <person name="Lu H."/>
        </authorList>
    </citation>
    <scope>NUCLEOTIDE SEQUENCE [LARGE SCALE GENOMIC DNA]</scope>
    <source>
        <strain evidence="2 3">BYS180W</strain>
    </source>
</reference>
<keyword evidence="1" id="KW-1133">Transmembrane helix</keyword>
<keyword evidence="1" id="KW-0472">Membrane</keyword>
<gene>
    <name evidence="2" type="ORF">ACG0Z6_12065</name>
</gene>
<evidence type="ECO:0000313" key="2">
    <source>
        <dbReference type="EMBL" id="MFG6448967.1"/>
    </source>
</evidence>
<accession>A0ABW7FXE2</accession>
<comment type="caution">
    <text evidence="2">The sequence shown here is derived from an EMBL/GenBank/DDBJ whole genome shotgun (WGS) entry which is preliminary data.</text>
</comment>
<protein>
    <submittedName>
        <fullName evidence="2">Uncharacterized protein</fullName>
    </submittedName>
</protein>
<name>A0ABW7FXE2_9BURK</name>
<feature type="transmembrane region" description="Helical" evidence="1">
    <location>
        <begin position="55"/>
        <end position="75"/>
    </location>
</feature>
<keyword evidence="1" id="KW-0812">Transmembrane</keyword>
<dbReference type="EMBL" id="JBIGHZ010000004">
    <property type="protein sequence ID" value="MFG6448967.1"/>
    <property type="molecule type" value="Genomic_DNA"/>
</dbReference>